<keyword evidence="1" id="KW-0802">TPR repeat</keyword>
<gene>
    <name evidence="2" type="ORF">JY651_32590</name>
</gene>
<evidence type="ECO:0000313" key="2">
    <source>
        <dbReference type="EMBL" id="QSQ28342.1"/>
    </source>
</evidence>
<evidence type="ECO:0000256" key="1">
    <source>
        <dbReference type="PROSITE-ProRule" id="PRU00339"/>
    </source>
</evidence>
<dbReference type="Gene3D" id="1.25.40.10">
    <property type="entry name" value="Tetratricopeptide repeat domain"/>
    <property type="match status" value="1"/>
</dbReference>
<dbReference type="InterPro" id="IPR019734">
    <property type="entry name" value="TPR_rpt"/>
</dbReference>
<dbReference type="SMART" id="SM00028">
    <property type="entry name" value="TPR"/>
    <property type="match status" value="2"/>
</dbReference>
<accession>A0ABX7PD44</accession>
<name>A0ABX7PD44_9BACT</name>
<dbReference type="Proteomes" id="UP000662747">
    <property type="component" value="Chromosome"/>
</dbReference>
<sequence length="125" mass="13512">MCGAPYRTLGKAAAVLYLLVSMSDARLEQFKKMVANFPDSPMSHFSLGKLYLERREYAEAARCLESAVRLDPGYAAALVALGDAWAGAGETAKAREVFGRAKEHALAQNHPGLAEDIDARIADLD</sequence>
<keyword evidence="3" id="KW-1185">Reference proteome</keyword>
<dbReference type="PROSITE" id="PS50005">
    <property type="entry name" value="TPR"/>
    <property type="match status" value="1"/>
</dbReference>
<proteinExistence type="predicted"/>
<protein>
    <submittedName>
        <fullName evidence="2">Tetratricopeptide repeat protein</fullName>
    </submittedName>
</protein>
<reference evidence="2 3" key="1">
    <citation type="submission" date="2021-02" db="EMBL/GenBank/DDBJ databases">
        <title>De Novo genome assembly of isolated myxobacteria.</title>
        <authorList>
            <person name="Stevens D.C."/>
        </authorList>
    </citation>
    <scope>NUCLEOTIDE SEQUENCE [LARGE SCALE GENOMIC DNA]</scope>
    <source>
        <strain evidence="3">SCPEA02</strain>
    </source>
</reference>
<dbReference type="EMBL" id="CP071090">
    <property type="protein sequence ID" value="QSQ28342.1"/>
    <property type="molecule type" value="Genomic_DNA"/>
</dbReference>
<organism evidence="2 3">
    <name type="scientific">Pyxidicoccus parkwayensis</name>
    <dbReference type="NCBI Taxonomy" id="2813578"/>
    <lineage>
        <taxon>Bacteria</taxon>
        <taxon>Pseudomonadati</taxon>
        <taxon>Myxococcota</taxon>
        <taxon>Myxococcia</taxon>
        <taxon>Myxococcales</taxon>
        <taxon>Cystobacterineae</taxon>
        <taxon>Myxococcaceae</taxon>
        <taxon>Pyxidicoccus</taxon>
    </lineage>
</organism>
<evidence type="ECO:0000313" key="3">
    <source>
        <dbReference type="Proteomes" id="UP000662747"/>
    </source>
</evidence>
<dbReference type="Pfam" id="PF13432">
    <property type="entry name" value="TPR_16"/>
    <property type="match status" value="1"/>
</dbReference>
<feature type="repeat" description="TPR" evidence="1">
    <location>
        <begin position="41"/>
        <end position="74"/>
    </location>
</feature>
<dbReference type="InterPro" id="IPR011990">
    <property type="entry name" value="TPR-like_helical_dom_sf"/>
</dbReference>
<dbReference type="SUPFAM" id="SSF48452">
    <property type="entry name" value="TPR-like"/>
    <property type="match status" value="1"/>
</dbReference>